<dbReference type="PANTHER" id="PTHR13847">
    <property type="entry name" value="SARCOSINE DEHYDROGENASE-RELATED"/>
    <property type="match status" value="1"/>
</dbReference>
<dbReference type="Pfam" id="PF01266">
    <property type="entry name" value="DAO"/>
    <property type="match status" value="1"/>
</dbReference>
<comment type="caution">
    <text evidence="2">The sequence shown here is derived from an EMBL/GenBank/DDBJ whole genome shotgun (WGS) entry which is preliminary data.</text>
</comment>
<dbReference type="Gene3D" id="3.30.9.10">
    <property type="entry name" value="D-Amino Acid Oxidase, subunit A, domain 2"/>
    <property type="match status" value="1"/>
</dbReference>
<gene>
    <name evidence="2" type="ORF">OHK93_004092</name>
</gene>
<evidence type="ECO:0000259" key="1">
    <source>
        <dbReference type="Pfam" id="PF01266"/>
    </source>
</evidence>
<dbReference type="GO" id="GO:0005770">
    <property type="term" value="C:late endosome"/>
    <property type="evidence" value="ECO:0007669"/>
    <property type="project" value="TreeGrafter"/>
</dbReference>
<proteinExistence type="predicted"/>
<dbReference type="InterPro" id="IPR036188">
    <property type="entry name" value="FAD/NAD-bd_sf"/>
</dbReference>
<dbReference type="SUPFAM" id="SSF51971">
    <property type="entry name" value="Nucleotide-binding domain"/>
    <property type="match status" value="1"/>
</dbReference>
<dbReference type="GO" id="GO:0005829">
    <property type="term" value="C:cytosol"/>
    <property type="evidence" value="ECO:0007669"/>
    <property type="project" value="GOC"/>
</dbReference>
<dbReference type="AlphaFoldDB" id="A0AA43QJM8"/>
<evidence type="ECO:0000313" key="2">
    <source>
        <dbReference type="EMBL" id="MDI1485903.1"/>
    </source>
</evidence>
<dbReference type="EMBL" id="JAPUFD010000002">
    <property type="protein sequence ID" value="MDI1485903.1"/>
    <property type="molecule type" value="Genomic_DNA"/>
</dbReference>
<evidence type="ECO:0000313" key="3">
    <source>
        <dbReference type="Proteomes" id="UP001161017"/>
    </source>
</evidence>
<protein>
    <recommendedName>
        <fullName evidence="1">FAD dependent oxidoreductase domain-containing protein</fullName>
    </recommendedName>
</protein>
<feature type="domain" description="FAD dependent oxidoreductase" evidence="1">
    <location>
        <begin position="15"/>
        <end position="219"/>
    </location>
</feature>
<name>A0AA43QJM8_9LECA</name>
<keyword evidence="3" id="KW-1185">Reference proteome</keyword>
<dbReference type="InterPro" id="IPR006076">
    <property type="entry name" value="FAD-dep_OxRdtase"/>
</dbReference>
<reference evidence="2" key="1">
    <citation type="journal article" date="2023" name="Genome Biol. Evol.">
        <title>First Whole Genome Sequence and Flow Cytometry Genome Size Data for the Lichen-Forming Fungus Ramalina farinacea (Ascomycota).</title>
        <authorList>
            <person name="Llewellyn T."/>
            <person name="Mian S."/>
            <person name="Hill R."/>
            <person name="Leitch I.J."/>
            <person name="Gaya E."/>
        </authorList>
    </citation>
    <scope>NUCLEOTIDE SEQUENCE</scope>
    <source>
        <strain evidence="2">LIQ254RAFAR</strain>
    </source>
</reference>
<organism evidence="2 3">
    <name type="scientific">Ramalina farinacea</name>
    <dbReference type="NCBI Taxonomy" id="258253"/>
    <lineage>
        <taxon>Eukaryota</taxon>
        <taxon>Fungi</taxon>
        <taxon>Dikarya</taxon>
        <taxon>Ascomycota</taxon>
        <taxon>Pezizomycotina</taxon>
        <taxon>Lecanoromycetes</taxon>
        <taxon>OSLEUM clade</taxon>
        <taxon>Lecanoromycetidae</taxon>
        <taxon>Lecanorales</taxon>
        <taxon>Lecanorineae</taxon>
        <taxon>Ramalinaceae</taxon>
        <taxon>Ramalina</taxon>
    </lineage>
</organism>
<dbReference type="PANTHER" id="PTHR13847:SF150">
    <property type="entry name" value="OXIDOREDUCTASE TDA3-RELATED"/>
    <property type="match status" value="1"/>
</dbReference>
<sequence>MGFQAVGANVSRSNHLVSLDLADYGQKRTTVRLDNLVLAAGPWTPALFQMLFPASSIDLEPVTDASDWIVFENPKPMSAKTIGAVYLDDIVGEKLEFAGRNDHTIWATGKRSHAGVVPTVGRTPEVDQASLDELHADAEVFLKHGQGEDRELHVLSQGRSYRPTTQTGMPIIAGVPADRLSVNSSIWPLETTKKSVYVNFGHGSHGILLGMGSGKLMSQIIRGEKTDINVSKMGFS</sequence>
<dbReference type="GO" id="GO:0042147">
    <property type="term" value="P:retrograde transport, endosome to Golgi"/>
    <property type="evidence" value="ECO:0007669"/>
    <property type="project" value="TreeGrafter"/>
</dbReference>
<accession>A0AA43QJM8</accession>
<dbReference type="Gene3D" id="3.50.50.60">
    <property type="entry name" value="FAD/NAD(P)-binding domain"/>
    <property type="match status" value="1"/>
</dbReference>
<dbReference type="Proteomes" id="UP001161017">
    <property type="component" value="Unassembled WGS sequence"/>
</dbReference>